<dbReference type="EMBL" id="PFAR01000037">
    <property type="protein sequence ID" value="PIR93015.1"/>
    <property type="molecule type" value="Genomic_DNA"/>
</dbReference>
<protein>
    <recommendedName>
        <fullName evidence="3">ATP-grasp domain-containing protein</fullName>
    </recommendedName>
</protein>
<accession>A0A2H0V1T8</accession>
<dbReference type="AlphaFoldDB" id="A0A2H0V1T8"/>
<proteinExistence type="predicted"/>
<evidence type="ECO:0000313" key="2">
    <source>
        <dbReference type="Proteomes" id="UP000228626"/>
    </source>
</evidence>
<organism evidence="1 2">
    <name type="scientific">Candidatus Falkowbacteria bacterium CG10_big_fil_rev_8_21_14_0_10_43_10</name>
    <dbReference type="NCBI Taxonomy" id="1974567"/>
    <lineage>
        <taxon>Bacteria</taxon>
        <taxon>Candidatus Falkowiibacteriota</taxon>
    </lineage>
</organism>
<comment type="caution">
    <text evidence="1">The sequence shown here is derived from an EMBL/GenBank/DDBJ whole genome shotgun (WGS) entry which is preliminary data.</text>
</comment>
<dbReference type="Proteomes" id="UP000228626">
    <property type="component" value="Unassembled WGS sequence"/>
</dbReference>
<sequence length="261" mass="29231">MTVKVMIIDLGSDVREEISKVASVLQRKDIEVIRPVHSKELAKKIVIGGKGVKLEPPDLVVHFDLGIPNAVAPIIESFELAGIKVINPFLVSSRLYHRVGLSKFLDDQGISQPLWYYGYPGDIPPELGEEVVQKSLTGHLVQLVQRDRIHSSDEVGFFQKLVENPSGITNTVYWVFGHCFTAAKSCVFACPPDKRQPKKMLPDTDKKQLDIVRRIQEATSLYFFGVEFVNGQVVDVNPYPNPFCHHEAVSWFAEGICSICK</sequence>
<reference evidence="2" key="1">
    <citation type="submission" date="2017-09" db="EMBL/GenBank/DDBJ databases">
        <title>Depth-based differentiation of microbial function through sediment-hosted aquifers and enrichment of novel symbionts in the deep terrestrial subsurface.</title>
        <authorList>
            <person name="Probst A.J."/>
            <person name="Ladd B."/>
            <person name="Jarett J.K."/>
            <person name="Geller-Mcgrath D.E."/>
            <person name="Sieber C.M.K."/>
            <person name="Emerson J.B."/>
            <person name="Anantharaman K."/>
            <person name="Thomas B.C."/>
            <person name="Malmstrom R."/>
            <person name="Stieglmeier M."/>
            <person name="Klingl A."/>
            <person name="Woyke T."/>
            <person name="Ryan C.M."/>
            <person name="Banfield J.F."/>
        </authorList>
    </citation>
    <scope>NUCLEOTIDE SEQUENCE [LARGE SCALE GENOMIC DNA]</scope>
</reference>
<evidence type="ECO:0008006" key="3">
    <source>
        <dbReference type="Google" id="ProtNLM"/>
    </source>
</evidence>
<evidence type="ECO:0000313" key="1">
    <source>
        <dbReference type="EMBL" id="PIR93015.1"/>
    </source>
</evidence>
<name>A0A2H0V1T8_9BACT</name>
<gene>
    <name evidence="1" type="ORF">COT99_03035</name>
</gene>